<dbReference type="Gene3D" id="3.30.2010.10">
    <property type="entry name" value="Metalloproteases ('zincins'), catalytic domain"/>
    <property type="match status" value="1"/>
</dbReference>
<dbReference type="GO" id="GO:0008233">
    <property type="term" value="F:peptidase activity"/>
    <property type="evidence" value="ECO:0007669"/>
    <property type="project" value="UniProtKB-KW"/>
</dbReference>
<evidence type="ECO:0000256" key="3">
    <source>
        <dbReference type="ARBA" id="ARBA00022801"/>
    </source>
</evidence>
<dbReference type="CDD" id="cd07332">
    <property type="entry name" value="M48C_Oma1_like"/>
    <property type="match status" value="1"/>
</dbReference>
<dbReference type="RefSeq" id="WP_238806576.1">
    <property type="nucleotide sequence ID" value="NZ_CAKLPY010000002.1"/>
</dbReference>
<protein>
    <submittedName>
        <fullName evidence="9">Beta-barrel assembly-enhancing protease</fullName>
        <ecNumber evidence="9">3.4.-.-</ecNumber>
    </submittedName>
</protein>
<comment type="caution">
    <text evidence="9">The sequence shown here is derived from an EMBL/GenBank/DDBJ whole genome shotgun (WGS) entry which is preliminary data.</text>
</comment>
<keyword evidence="3 6" id="KW-0378">Hydrolase</keyword>
<name>A0ABN8EW86_9BACT</name>
<keyword evidence="5 6" id="KW-0482">Metalloprotease</keyword>
<evidence type="ECO:0000256" key="2">
    <source>
        <dbReference type="ARBA" id="ARBA00022723"/>
    </source>
</evidence>
<dbReference type="Proteomes" id="UP000837932">
    <property type="component" value="Unassembled WGS sequence"/>
</dbReference>
<comment type="cofactor">
    <cofactor evidence="6">
        <name>Zn(2+)</name>
        <dbReference type="ChEBI" id="CHEBI:29105"/>
    </cofactor>
    <text evidence="6">Binds 1 zinc ion per subunit.</text>
</comment>
<evidence type="ECO:0000256" key="4">
    <source>
        <dbReference type="ARBA" id="ARBA00022833"/>
    </source>
</evidence>
<gene>
    <name evidence="9" type="primary">bepA_5</name>
    <name evidence="9" type="ORF">EMA8858_02131</name>
</gene>
<dbReference type="GO" id="GO:0006508">
    <property type="term" value="P:proteolysis"/>
    <property type="evidence" value="ECO:0007669"/>
    <property type="project" value="UniProtKB-KW"/>
</dbReference>
<evidence type="ECO:0000256" key="7">
    <source>
        <dbReference type="SAM" id="Phobius"/>
    </source>
</evidence>
<evidence type="ECO:0000256" key="5">
    <source>
        <dbReference type="ARBA" id="ARBA00023049"/>
    </source>
</evidence>
<keyword evidence="2" id="KW-0479">Metal-binding</keyword>
<keyword evidence="7" id="KW-0472">Membrane</keyword>
<feature type="transmembrane region" description="Helical" evidence="7">
    <location>
        <begin position="99"/>
        <end position="123"/>
    </location>
</feature>
<keyword evidence="1 6" id="KW-0645">Protease</keyword>
<keyword evidence="10" id="KW-1185">Reference proteome</keyword>
<dbReference type="PANTHER" id="PTHR22726:SF1">
    <property type="entry name" value="METALLOENDOPEPTIDASE OMA1, MITOCHONDRIAL"/>
    <property type="match status" value="1"/>
</dbReference>
<keyword evidence="4 6" id="KW-0862">Zinc</keyword>
<dbReference type="EC" id="3.4.-.-" evidence="9"/>
<dbReference type="InterPro" id="IPR001915">
    <property type="entry name" value="Peptidase_M48"/>
</dbReference>
<keyword evidence="7" id="KW-0812">Transmembrane</keyword>
<comment type="similarity">
    <text evidence="6">Belongs to the peptidase M48 family.</text>
</comment>
<proteinExistence type="inferred from homology"/>
<organism evidence="9 10">
    <name type="scientific">Emticicia aquatica</name>
    <dbReference type="NCBI Taxonomy" id="1681835"/>
    <lineage>
        <taxon>Bacteria</taxon>
        <taxon>Pseudomonadati</taxon>
        <taxon>Bacteroidota</taxon>
        <taxon>Cytophagia</taxon>
        <taxon>Cytophagales</taxon>
        <taxon>Leadbetterellaceae</taxon>
        <taxon>Emticicia</taxon>
    </lineage>
</organism>
<dbReference type="Pfam" id="PF01435">
    <property type="entry name" value="Peptidase_M48"/>
    <property type="match status" value="1"/>
</dbReference>
<evidence type="ECO:0000256" key="6">
    <source>
        <dbReference type="RuleBase" id="RU003983"/>
    </source>
</evidence>
<sequence length="358" mass="40586">MEHSAIYYDGKTSQPYDAKIGIVGNILTINYENGQVVWLISEIDYSSFTGKGKTMLKYGEFPHQYLEFPIDSTLFSVLENQLPKRREGFWAFANELASAGFQGVVISIAIFLVITASFYFFLLPKIAEYIALKIPIETEVELGKQFYESFVGEMQVDEERTNQLQHFAEKIDFQTKYPLKFTVVKDEQVNAFALPGGNVVVFDAILAKIKTPEELAALLSHEVTHVKERHSLKGLARSLAGSVIVSVVVGDMNAIGSILVSQASNIYELVFTRDMEKEADLEGLKIMYHNKLDPKGMVHLMERLNEEEKKYGVDKMPAYLNSHPMTKERIAYISEESKGIKGAKNEELEMIWKKIEKK</sequence>
<dbReference type="PANTHER" id="PTHR22726">
    <property type="entry name" value="METALLOENDOPEPTIDASE OMA1"/>
    <property type="match status" value="1"/>
</dbReference>
<evidence type="ECO:0000256" key="1">
    <source>
        <dbReference type="ARBA" id="ARBA00022670"/>
    </source>
</evidence>
<evidence type="ECO:0000259" key="8">
    <source>
        <dbReference type="Pfam" id="PF01435"/>
    </source>
</evidence>
<evidence type="ECO:0000313" key="10">
    <source>
        <dbReference type="Proteomes" id="UP000837932"/>
    </source>
</evidence>
<evidence type="ECO:0000313" key="9">
    <source>
        <dbReference type="EMBL" id="CAH0996003.1"/>
    </source>
</evidence>
<dbReference type="InterPro" id="IPR051156">
    <property type="entry name" value="Mito/Outer_Membr_Metalloprot"/>
</dbReference>
<feature type="domain" description="Peptidase M48" evidence="8">
    <location>
        <begin position="157"/>
        <end position="336"/>
    </location>
</feature>
<dbReference type="EMBL" id="CAKLPY010000002">
    <property type="protein sequence ID" value="CAH0996003.1"/>
    <property type="molecule type" value="Genomic_DNA"/>
</dbReference>
<accession>A0ABN8EW86</accession>
<keyword evidence="7" id="KW-1133">Transmembrane helix</keyword>
<reference evidence="9" key="1">
    <citation type="submission" date="2021-12" db="EMBL/GenBank/DDBJ databases">
        <authorList>
            <person name="Rodrigo-Torres L."/>
            <person name="Arahal R. D."/>
            <person name="Lucena T."/>
        </authorList>
    </citation>
    <scope>NUCLEOTIDE SEQUENCE</scope>
    <source>
        <strain evidence="9">CECT 8858</strain>
    </source>
</reference>